<protein>
    <submittedName>
        <fullName evidence="2">Uncharacterized protein</fullName>
    </submittedName>
</protein>
<feature type="compositionally biased region" description="Basic and acidic residues" evidence="1">
    <location>
        <begin position="192"/>
        <end position="201"/>
    </location>
</feature>
<evidence type="ECO:0000313" key="3">
    <source>
        <dbReference type="Proteomes" id="UP000324222"/>
    </source>
</evidence>
<feature type="compositionally biased region" description="Basic and acidic residues" evidence="1">
    <location>
        <begin position="158"/>
        <end position="185"/>
    </location>
</feature>
<organism evidence="2 3">
    <name type="scientific">Portunus trituberculatus</name>
    <name type="common">Swimming crab</name>
    <name type="synonym">Neptunus trituberculatus</name>
    <dbReference type="NCBI Taxonomy" id="210409"/>
    <lineage>
        <taxon>Eukaryota</taxon>
        <taxon>Metazoa</taxon>
        <taxon>Ecdysozoa</taxon>
        <taxon>Arthropoda</taxon>
        <taxon>Crustacea</taxon>
        <taxon>Multicrustacea</taxon>
        <taxon>Malacostraca</taxon>
        <taxon>Eumalacostraca</taxon>
        <taxon>Eucarida</taxon>
        <taxon>Decapoda</taxon>
        <taxon>Pleocyemata</taxon>
        <taxon>Brachyura</taxon>
        <taxon>Eubrachyura</taxon>
        <taxon>Portunoidea</taxon>
        <taxon>Portunidae</taxon>
        <taxon>Portuninae</taxon>
        <taxon>Portunus</taxon>
    </lineage>
</organism>
<feature type="region of interest" description="Disordered" evidence="1">
    <location>
        <begin position="156"/>
        <end position="201"/>
    </location>
</feature>
<evidence type="ECO:0000313" key="2">
    <source>
        <dbReference type="EMBL" id="MPC77427.1"/>
    </source>
</evidence>
<sequence length="201" mass="22898">MPNSEEGLSELSQAILQLTQRFSTMEINLESRLSRLTDSAAKGDVTPATIASHAWNVRSVADVDSEREGLRIQCYDFKTKCPSNYPIHHIHDNTEDPSTTQEAHFATLSSRLAKVDSLVEKVEALDSRLTQETSSLRSTINATNTDLQVLCIQAPSHEGTRRTMHERHIEGQNTHEQEKQKIRKDTQRKKLHEQGTRERRR</sequence>
<gene>
    <name evidence="2" type="ORF">E2C01_071880</name>
</gene>
<evidence type="ECO:0000256" key="1">
    <source>
        <dbReference type="SAM" id="MobiDB-lite"/>
    </source>
</evidence>
<comment type="caution">
    <text evidence="2">The sequence shown here is derived from an EMBL/GenBank/DDBJ whole genome shotgun (WGS) entry which is preliminary data.</text>
</comment>
<dbReference type="EMBL" id="VSRR010045854">
    <property type="protein sequence ID" value="MPC77427.1"/>
    <property type="molecule type" value="Genomic_DNA"/>
</dbReference>
<name>A0A5B7I7G1_PORTR</name>
<proteinExistence type="predicted"/>
<keyword evidence="3" id="KW-1185">Reference proteome</keyword>
<accession>A0A5B7I7G1</accession>
<dbReference type="Proteomes" id="UP000324222">
    <property type="component" value="Unassembled WGS sequence"/>
</dbReference>
<dbReference type="OrthoDB" id="6372889at2759"/>
<reference evidence="2 3" key="1">
    <citation type="submission" date="2019-05" db="EMBL/GenBank/DDBJ databases">
        <title>Another draft genome of Portunus trituberculatus and its Hox gene families provides insights of decapod evolution.</title>
        <authorList>
            <person name="Jeong J.-H."/>
            <person name="Song I."/>
            <person name="Kim S."/>
            <person name="Choi T."/>
            <person name="Kim D."/>
            <person name="Ryu S."/>
            <person name="Kim W."/>
        </authorList>
    </citation>
    <scope>NUCLEOTIDE SEQUENCE [LARGE SCALE GENOMIC DNA]</scope>
    <source>
        <tissue evidence="2">Muscle</tissue>
    </source>
</reference>
<dbReference type="AlphaFoldDB" id="A0A5B7I7G1"/>